<protein>
    <submittedName>
        <fullName evidence="13">Putative secreted protein (Por secretion system target)</fullName>
    </submittedName>
</protein>
<dbReference type="Pfam" id="PF18962">
    <property type="entry name" value="Por_Secre_tail"/>
    <property type="match status" value="1"/>
</dbReference>
<keyword evidence="11" id="KW-0732">Signal</keyword>
<feature type="active site" description="Charge relay system" evidence="10">
    <location>
        <position position="275"/>
    </location>
</feature>
<dbReference type="PROSITE" id="PS00137">
    <property type="entry name" value="SUBTILASE_HIS"/>
    <property type="match status" value="1"/>
</dbReference>
<dbReference type="PROSITE" id="PS00138">
    <property type="entry name" value="SUBTILASE_SER"/>
    <property type="match status" value="1"/>
</dbReference>
<evidence type="ECO:0000256" key="2">
    <source>
        <dbReference type="ARBA" id="ARBA00004496"/>
    </source>
</evidence>
<dbReference type="GO" id="GO:0004252">
    <property type="term" value="F:serine-type endopeptidase activity"/>
    <property type="evidence" value="ECO:0007669"/>
    <property type="project" value="UniProtKB-UniRule"/>
</dbReference>
<dbReference type="PROSITE" id="PS51892">
    <property type="entry name" value="SUBTILASE"/>
    <property type="match status" value="1"/>
</dbReference>
<keyword evidence="5 10" id="KW-0645">Protease</keyword>
<dbReference type="RefSeq" id="WP_109615253.1">
    <property type="nucleotide sequence ID" value="NZ_QGDO01000001.1"/>
</dbReference>
<evidence type="ECO:0000313" key="13">
    <source>
        <dbReference type="EMBL" id="PWJ43712.1"/>
    </source>
</evidence>
<dbReference type="Gene3D" id="3.40.50.200">
    <property type="entry name" value="Peptidase S8/S53 domain"/>
    <property type="match status" value="1"/>
</dbReference>
<dbReference type="CDD" id="cd00063">
    <property type="entry name" value="FN3"/>
    <property type="match status" value="1"/>
</dbReference>
<dbReference type="GO" id="GO:0006508">
    <property type="term" value="P:proteolysis"/>
    <property type="evidence" value="ECO:0007669"/>
    <property type="project" value="UniProtKB-KW"/>
</dbReference>
<evidence type="ECO:0000256" key="11">
    <source>
        <dbReference type="SAM" id="SignalP"/>
    </source>
</evidence>
<dbReference type="InterPro" id="IPR003961">
    <property type="entry name" value="FN3_dom"/>
</dbReference>
<keyword evidence="14" id="KW-1185">Reference proteome</keyword>
<feature type="chain" id="PRO_5016296313" evidence="11">
    <location>
        <begin position="22"/>
        <end position="2535"/>
    </location>
</feature>
<dbReference type="NCBIfam" id="TIGR04183">
    <property type="entry name" value="Por_Secre_tail"/>
    <property type="match status" value="1"/>
</dbReference>
<dbReference type="InterPro" id="IPR023828">
    <property type="entry name" value="Peptidase_S8_Ser-AS"/>
</dbReference>
<keyword evidence="4" id="KW-0963">Cytoplasm</keyword>
<dbReference type="SMART" id="SM00060">
    <property type="entry name" value="FN3"/>
    <property type="match status" value="1"/>
</dbReference>
<dbReference type="PRINTS" id="PR00723">
    <property type="entry name" value="SUBTILISIN"/>
</dbReference>
<gene>
    <name evidence="13" type="ORF">BC781_10158</name>
</gene>
<dbReference type="InterPro" id="IPR036116">
    <property type="entry name" value="FN3_sf"/>
</dbReference>
<dbReference type="Gene3D" id="2.60.40.4070">
    <property type="match status" value="1"/>
</dbReference>
<organism evidence="13 14">
    <name type="scientific">Sediminitomix flava</name>
    <dbReference type="NCBI Taxonomy" id="379075"/>
    <lineage>
        <taxon>Bacteria</taxon>
        <taxon>Pseudomonadati</taxon>
        <taxon>Bacteroidota</taxon>
        <taxon>Cytophagia</taxon>
        <taxon>Cytophagales</taxon>
        <taxon>Flammeovirgaceae</taxon>
        <taxon>Sediminitomix</taxon>
    </lineage>
</organism>
<feature type="active site" description="Charge relay system" evidence="10">
    <location>
        <position position="220"/>
    </location>
</feature>
<reference evidence="13 14" key="1">
    <citation type="submission" date="2018-03" db="EMBL/GenBank/DDBJ databases">
        <title>Genomic Encyclopedia of Archaeal and Bacterial Type Strains, Phase II (KMG-II): from individual species to whole genera.</title>
        <authorList>
            <person name="Goeker M."/>
        </authorList>
    </citation>
    <scope>NUCLEOTIDE SEQUENCE [LARGE SCALE GENOMIC DNA]</scope>
    <source>
        <strain evidence="13 14">DSM 28229</strain>
    </source>
</reference>
<comment type="subcellular location">
    <subcellularLocation>
        <location evidence="1">Cell projection</location>
        <location evidence="1">Cilium</location>
    </subcellularLocation>
    <subcellularLocation>
        <location evidence="2">Cytoplasm</location>
    </subcellularLocation>
</comment>
<dbReference type="InterPro" id="IPR015500">
    <property type="entry name" value="Peptidase_S8_subtilisin-rel"/>
</dbReference>
<dbReference type="PROSITE" id="PS50853">
    <property type="entry name" value="FN3"/>
    <property type="match status" value="1"/>
</dbReference>
<evidence type="ECO:0000256" key="9">
    <source>
        <dbReference type="ARBA" id="ARBA00023273"/>
    </source>
</evidence>
<dbReference type="PANTHER" id="PTHR43399:SF4">
    <property type="entry name" value="CELL WALL-ASSOCIATED PROTEASE"/>
    <property type="match status" value="1"/>
</dbReference>
<dbReference type="InterPro" id="IPR036852">
    <property type="entry name" value="Peptidase_S8/S53_dom_sf"/>
</dbReference>
<dbReference type="NCBIfam" id="NF012200">
    <property type="entry name" value="choice_anch_D"/>
    <property type="match status" value="1"/>
</dbReference>
<accession>A0A315ZEF1</accession>
<proteinExistence type="inferred from homology"/>
<dbReference type="SUPFAM" id="SSF49265">
    <property type="entry name" value="Fibronectin type III"/>
    <property type="match status" value="1"/>
</dbReference>
<dbReference type="Pfam" id="PF22544">
    <property type="entry name" value="HYDIN_VesB_CFA65-like_Ig"/>
    <property type="match status" value="1"/>
</dbReference>
<evidence type="ECO:0000259" key="12">
    <source>
        <dbReference type="PROSITE" id="PS50853"/>
    </source>
</evidence>
<dbReference type="PANTHER" id="PTHR43399">
    <property type="entry name" value="SUBTILISIN-RELATED"/>
    <property type="match status" value="1"/>
</dbReference>
<comment type="similarity">
    <text evidence="3 10">Belongs to the peptidase S8 family.</text>
</comment>
<comment type="caution">
    <text evidence="13">The sequence shown here is derived from an EMBL/GenBank/DDBJ whole genome shotgun (WGS) entry which is preliminary data.</text>
</comment>
<keyword evidence="7 10" id="KW-0720">Serine protease</keyword>
<dbReference type="InterPro" id="IPR051048">
    <property type="entry name" value="Peptidase_S8/S53_subtilisin"/>
</dbReference>
<evidence type="ECO:0000256" key="5">
    <source>
        <dbReference type="ARBA" id="ARBA00022670"/>
    </source>
</evidence>
<feature type="active site" description="Charge relay system" evidence="10">
    <location>
        <position position="454"/>
    </location>
</feature>
<dbReference type="InterPro" id="IPR053879">
    <property type="entry name" value="HYDIN_VesB_CFA65-like_Ig"/>
</dbReference>
<feature type="domain" description="Fibronectin type-III" evidence="12">
    <location>
        <begin position="524"/>
        <end position="625"/>
    </location>
</feature>
<name>A0A315ZEF1_SEDFL</name>
<evidence type="ECO:0000256" key="10">
    <source>
        <dbReference type="PROSITE-ProRule" id="PRU01240"/>
    </source>
</evidence>
<dbReference type="OrthoDB" id="1489355at2"/>
<dbReference type="Proteomes" id="UP000245535">
    <property type="component" value="Unassembled WGS sequence"/>
</dbReference>
<evidence type="ECO:0000256" key="4">
    <source>
        <dbReference type="ARBA" id="ARBA00022490"/>
    </source>
</evidence>
<feature type="signal peptide" evidence="11">
    <location>
        <begin position="1"/>
        <end position="21"/>
    </location>
</feature>
<dbReference type="GO" id="GO:0005737">
    <property type="term" value="C:cytoplasm"/>
    <property type="evidence" value="ECO:0007669"/>
    <property type="project" value="UniProtKB-SubCell"/>
</dbReference>
<evidence type="ECO:0000256" key="3">
    <source>
        <dbReference type="ARBA" id="ARBA00011073"/>
    </source>
</evidence>
<dbReference type="Pfam" id="PF00082">
    <property type="entry name" value="Peptidase_S8"/>
    <property type="match status" value="1"/>
</dbReference>
<evidence type="ECO:0000256" key="6">
    <source>
        <dbReference type="ARBA" id="ARBA00022801"/>
    </source>
</evidence>
<evidence type="ECO:0000256" key="8">
    <source>
        <dbReference type="ARBA" id="ARBA00023069"/>
    </source>
</evidence>
<sequence length="2535" mass="279763">MMRRCLLFVFLSLCCIISSHKYYTATAQGRTGIVNYNNQGQAKGIIRVKFAESTADKLQTVSYGGLSTGQLGIASFDAVSKQFNGHHLERVFPYDAKFEHKLRKHGLHLWYNIEYDLDVDPTVVCRAYNNVETVELSEPILEKRLIGGEKGVRVLSEEEVAAITANASASMTMDDPLLSSQWHYFNDGSQAGKRADASIQLDKAWAEVTGSTNVIVAVTDGGIDVDHEDLRDNMWINEAELNGEDGVDDDGNGYIDDVYGYNFTNNSGNIDPETHGTHVAGTVAAVNNNGVGVAGVAGGSGNGDGVRIMACQILSEGGGGGDLASAFIYAANNGAVISQNSWGYLVPGQYEQSVLDAIDYFIAEAGDYEGSPMRGGIVIFAAGNDGRNAAYYPGYYESVVAVASTDGTRDKASYSNFGSWIEIAAPGGDTWQGQSYGVLSTLPGNEYGYLDGTSMACPHVSGIAALVVSKLGGGDFSQDVLKNQIVFAGLSLDETAPDFIGQLGTGLIDASLAIKENSGIGPEVTTGLIVSAISNDFVDLNWTVPADEDDEKPSKFKIILSEGAFDENTAREIFVFSDVAAGETYEYRIEELTSSTDYSLKVQAFDRWGNPSDLSEELTFTTNMGPAMTYPEAPNSWSFAIDLDGDVTESTVVVDTFMIGNTNDALLEWELETRQTDVYVKSWANASLGYPQNADISLERSRVMPLDVVRNEDYEPLREFKNEYLYYTESFYAVYLIGDEDLSKSNTIAAAYSVSNPDGFNITEMDVYLNNISTGKATVEIYHGDILADAKLVLSKEIEDTQEGSHTISLDYNESYYVQQNDILWLVVKVPAGNRYPIGISSITDHPDAERYQWISFDDGTSWNNLADALQEPGWAFTMGAFTDEEYQGDFISLTPAKGMINGVGETEVEFSADISHLKNGDVETNILIKSNDENAADARISTKVTIAGQEPNLITPGIVDFGSVQVGSERELIIRMENYGYGLFKGSFTFEGLDGSPFEIVSKPYNVMPRTAEDLVVKYVPTTPGNSNAVLSITDRNGYKAVVNLFGNGEAPAEIAVTPQSQVHYLAHGAAATSSIMIKNEGDYPLDFNIPKYSSKPSKEGGHKFGYAWELRNDGFTWEEIDGMDGTVDVTDQFKSNPFLDFVEVDLSFKFPFYDTLVNKLYMSHIGLIALDDKDPVNGSWGGLLGSSFTSNGYFAIYYQYFDLLHDTKLLYHVFDDHVVFEYKNVHSKVTHGLSGEPMNFQLAVYYDGHAEMRYLDVYWSDADIWDPMMGIESPDKQDGIYFYDVYRKPERLFGYWAQPTWIDITFPGSKIISNLSHTNGVVAVGDSLEITFDIDTDGLVEGVNTQNIAIENNDPSLPIAHFTVNVDINEGGEAIVSTSDNTVDFGSIYRGTDLFRVISFLNDGNSNADIVSTSFADGSKFSVNKETFELKARLGTTVKVYFDASELGEYSDQITFTDDMNNTYVFDVSANVIGAPAIDLTYDQSSFTLNHGEKAEFTVNVSNVAGDTTLRMLTKGSNWLYEKKSDVGAMSLPSLRDFEYYFNHNDDALIGLEDPDAPLFDWIEIVTNGEGQKLDFDQSIMSAKIDFEKPFMFYGEEYSTAWMGYPGIITFTEPVQLAPIINNVIPFEDKFNNFIAVFWGLTGYDYFDENDMKGIYFKEFEDKAVFTYYRWVHSFGEGNGGLVEAQVVLYLDGRIKMQYKTINQETIDQWNHNLVVGVENIDGTEGTMANFYRSLIKDNLVIEFTPSEVINIAAGESKDITFELNATELIGGDYVTNLTFVNHTPNSEDISIPVNLTVNGESALSWNVEELDLGDVLYQPGWWTRHQFAIENKGTAHHTLAEGEIEVISDSNLGLEFWGTLEEVNPWLPFPAIPGFVDYNLFLNPFYKPLVIKVNEVVDAQVVLKPTEPGVYEDTLKLNYADGSMHELLVKANFYLPPVFESDMADTLAVVAMVEDHQEEMSFNISNKNGEYPLHYQFAIDYQYQGEVMMPDFSSSASAVALMINEFVGITSYANAVADSNFYQALYYGAEDIEISNSLGYGGSQEMTSMTKFIAPEGGFGLSHVSTWYRPEGLENGKIKVEVMTGTIDNLVTLHTETFTTETSSSEQTGKAELFELSEEVLFFSGENIYVAFTYEADATYPQGLIALDQTYAETFYFVADDGLIDITTDTRFATTGYYARAYAQDKVDGTWFKLSHDEGVIEMGDSLDVTASFDARFRRGANELIAKVAIITNDPDLSEDESSFIASMYINKGPQVYGNVEKQSMNEGDTLMLSYNLMDPESHDFTISIENLDDLGTATIEGNQVNISLTPSFDHSGMHSFDIVGVDEYGITTTATIDVEVMNVNRAPVAEEIDTIVIDLGEVFYWDATQAITDPDGDELTYGIADNNDGIVVSGFANNEFIISAIKEGETEIAITAYDPEMASVVKVVSVIVREALVTGVEDEILANKFKLMNYPNPVTASTKFSFDLTEAADVKIMVYNMQGQLVDSIEAGRKSVGTSEVEYDTSVLQSGMYIYTLIIDGTPKVFNKLIK</sequence>
<dbReference type="Gene3D" id="2.60.40.10">
    <property type="entry name" value="Immunoglobulins"/>
    <property type="match status" value="3"/>
</dbReference>
<dbReference type="InterPro" id="IPR026444">
    <property type="entry name" value="Secre_tail"/>
</dbReference>
<dbReference type="InterPro" id="IPR022398">
    <property type="entry name" value="Peptidase_S8_His-AS"/>
</dbReference>
<keyword evidence="9" id="KW-0966">Cell projection</keyword>
<dbReference type="SUPFAM" id="SSF52743">
    <property type="entry name" value="Subtilisin-like"/>
    <property type="match status" value="1"/>
</dbReference>
<dbReference type="InterPro" id="IPR013783">
    <property type="entry name" value="Ig-like_fold"/>
</dbReference>
<keyword evidence="8" id="KW-0969">Cilium</keyword>
<evidence type="ECO:0000313" key="14">
    <source>
        <dbReference type="Proteomes" id="UP000245535"/>
    </source>
</evidence>
<keyword evidence="6 10" id="KW-0378">Hydrolase</keyword>
<evidence type="ECO:0000256" key="1">
    <source>
        <dbReference type="ARBA" id="ARBA00004138"/>
    </source>
</evidence>
<dbReference type="EMBL" id="QGDO01000001">
    <property type="protein sequence ID" value="PWJ43712.1"/>
    <property type="molecule type" value="Genomic_DNA"/>
</dbReference>
<evidence type="ECO:0000256" key="7">
    <source>
        <dbReference type="ARBA" id="ARBA00022825"/>
    </source>
</evidence>
<dbReference type="InterPro" id="IPR000209">
    <property type="entry name" value="Peptidase_S8/S53_dom"/>
</dbReference>